<dbReference type="EMBL" id="KV895520">
    <property type="protein sequence ID" value="OON17327.1"/>
    <property type="molecule type" value="Genomic_DNA"/>
</dbReference>
<proteinExistence type="predicted"/>
<dbReference type="AlphaFoldDB" id="A0A1S8WSA2"/>
<keyword evidence="3" id="KW-1185">Reference proteome</keyword>
<dbReference type="CDD" id="cd00143">
    <property type="entry name" value="PP2Cc"/>
    <property type="match status" value="1"/>
</dbReference>
<feature type="domain" description="PPM-type phosphatase" evidence="1">
    <location>
        <begin position="1"/>
        <end position="142"/>
    </location>
</feature>
<dbReference type="Proteomes" id="UP000243686">
    <property type="component" value="Unassembled WGS sequence"/>
</dbReference>
<dbReference type="PROSITE" id="PS51746">
    <property type="entry name" value="PPM_2"/>
    <property type="match status" value="1"/>
</dbReference>
<dbReference type="GO" id="GO:0004722">
    <property type="term" value="F:protein serine/threonine phosphatase activity"/>
    <property type="evidence" value="ECO:0007669"/>
    <property type="project" value="InterPro"/>
</dbReference>
<name>A0A1S8WSA2_OPIVI</name>
<protein>
    <recommendedName>
        <fullName evidence="1">PPM-type phosphatase domain-containing protein</fullName>
    </recommendedName>
</protein>
<dbReference type="Pfam" id="PF00481">
    <property type="entry name" value="PP2C"/>
    <property type="match status" value="1"/>
</dbReference>
<dbReference type="InterPro" id="IPR036457">
    <property type="entry name" value="PPM-type-like_dom_sf"/>
</dbReference>
<organism evidence="2 3">
    <name type="scientific">Opisthorchis viverrini</name>
    <name type="common">Southeast Asian liver fluke</name>
    <dbReference type="NCBI Taxonomy" id="6198"/>
    <lineage>
        <taxon>Eukaryota</taxon>
        <taxon>Metazoa</taxon>
        <taxon>Spiralia</taxon>
        <taxon>Lophotrochozoa</taxon>
        <taxon>Platyhelminthes</taxon>
        <taxon>Trematoda</taxon>
        <taxon>Digenea</taxon>
        <taxon>Opisthorchiida</taxon>
        <taxon>Opisthorchiata</taxon>
        <taxon>Opisthorchiidae</taxon>
        <taxon>Opisthorchis</taxon>
    </lineage>
</organism>
<dbReference type="PANTHER" id="PTHR47992">
    <property type="entry name" value="PROTEIN PHOSPHATASE"/>
    <property type="match status" value="1"/>
</dbReference>
<evidence type="ECO:0000313" key="2">
    <source>
        <dbReference type="EMBL" id="OON17327.1"/>
    </source>
</evidence>
<sequence>MVVREDKPLLATEDHKPYLPIERKLVSDAGSHVVLSRVNGSLAVSRSLIDFEYKQVYSRGATEKHVSPEPDVRVVERKPDRDQVLVLACDGIRDVFENDALVTYVLQRPRCVPNLDEVCKEILDTSLHKGSEDNTSVLLIALDGYPTVNP</sequence>
<evidence type="ECO:0000313" key="3">
    <source>
        <dbReference type="Proteomes" id="UP000243686"/>
    </source>
</evidence>
<dbReference type="InterPro" id="IPR015655">
    <property type="entry name" value="PP2C"/>
</dbReference>
<dbReference type="InterPro" id="IPR001932">
    <property type="entry name" value="PPM-type_phosphatase-like_dom"/>
</dbReference>
<accession>A0A1S8WSA2</accession>
<evidence type="ECO:0000259" key="1">
    <source>
        <dbReference type="PROSITE" id="PS51746"/>
    </source>
</evidence>
<reference evidence="2 3" key="1">
    <citation type="submission" date="2015-03" db="EMBL/GenBank/DDBJ databases">
        <title>Draft genome of the nematode, Opisthorchis viverrini.</title>
        <authorList>
            <person name="Mitreva M."/>
        </authorList>
    </citation>
    <scope>NUCLEOTIDE SEQUENCE [LARGE SCALE GENOMIC DNA]</scope>
    <source>
        <strain evidence="2">Khon Kaen</strain>
    </source>
</reference>
<dbReference type="SUPFAM" id="SSF81606">
    <property type="entry name" value="PP2C-like"/>
    <property type="match status" value="1"/>
</dbReference>
<dbReference type="Gene3D" id="3.60.40.10">
    <property type="entry name" value="PPM-type phosphatase domain"/>
    <property type="match status" value="1"/>
</dbReference>
<gene>
    <name evidence="2" type="ORF">X801_06835</name>
</gene>